<dbReference type="EMBL" id="JARJLG010000003">
    <property type="protein sequence ID" value="KAJ7782416.1"/>
    <property type="molecule type" value="Genomic_DNA"/>
</dbReference>
<dbReference type="GO" id="GO:0008270">
    <property type="term" value="F:zinc ion binding"/>
    <property type="evidence" value="ECO:0007669"/>
    <property type="project" value="InterPro"/>
</dbReference>
<evidence type="ECO:0000313" key="3">
    <source>
        <dbReference type="EMBL" id="KAJ7782416.1"/>
    </source>
</evidence>
<dbReference type="SUPFAM" id="SSF57667">
    <property type="entry name" value="beta-beta-alpha zinc fingers"/>
    <property type="match status" value="1"/>
</dbReference>
<sequence length="329" mass="36738">MAEIASAAIEGVSVIRDGSKFFKQQLHVGTKLQNAFRNMSECITILDRDKSVIPETDVRWIKQWYDRVLDAYLGAQNIKHFPKNLDPRNIKLARDIEVDSARLLASTRSSSQAARRQCVEAYLPDEPVRKEPRVVLARLAGAIRDIASEDPAARASLPYQTLNRIESGAMGVNPSNYVGSELVICRWHNCTQNFPDTEALYTHLFHEHTPASTKKTRCCGWKSCGTSWTEIPHVANHLRGTSEDSVTLVGANESTVHAPAARFDSQCDSGPGSSRTVVETGLPPMPAYEIDEEDSESMHDWKEGKPIIRPMPSNPEINPWLPRLRRGPQ</sequence>
<dbReference type="InterPro" id="IPR048420">
    <property type="entry name" value="Zap1-like_Znf1"/>
</dbReference>
<feature type="compositionally biased region" description="Basic and acidic residues" evidence="1">
    <location>
        <begin position="296"/>
        <end position="306"/>
    </location>
</feature>
<proteinExistence type="predicted"/>
<gene>
    <name evidence="3" type="ORF">DFH07DRAFT_1010679</name>
</gene>
<dbReference type="Proteomes" id="UP001215280">
    <property type="component" value="Unassembled WGS sequence"/>
</dbReference>
<accession>A0AAD7P0A9</accession>
<evidence type="ECO:0000313" key="4">
    <source>
        <dbReference type="Proteomes" id="UP001215280"/>
    </source>
</evidence>
<dbReference type="PROSITE" id="PS00028">
    <property type="entry name" value="ZINC_FINGER_C2H2_1"/>
    <property type="match status" value="1"/>
</dbReference>
<dbReference type="Gene3D" id="3.30.160.60">
    <property type="entry name" value="Classic Zinc Finger"/>
    <property type="match status" value="1"/>
</dbReference>
<organism evidence="3 4">
    <name type="scientific">Mycena maculata</name>
    <dbReference type="NCBI Taxonomy" id="230809"/>
    <lineage>
        <taxon>Eukaryota</taxon>
        <taxon>Fungi</taxon>
        <taxon>Dikarya</taxon>
        <taxon>Basidiomycota</taxon>
        <taxon>Agaricomycotina</taxon>
        <taxon>Agaricomycetes</taxon>
        <taxon>Agaricomycetidae</taxon>
        <taxon>Agaricales</taxon>
        <taxon>Marasmiineae</taxon>
        <taxon>Mycenaceae</taxon>
        <taxon>Mycena</taxon>
    </lineage>
</organism>
<keyword evidence="4" id="KW-1185">Reference proteome</keyword>
<protein>
    <recommendedName>
        <fullName evidence="2">C2H2-type domain-containing protein</fullName>
    </recommendedName>
</protein>
<dbReference type="Pfam" id="PF21816">
    <property type="entry name" value="Zap1_zf1"/>
    <property type="match status" value="1"/>
</dbReference>
<comment type="caution">
    <text evidence="3">The sequence shown here is derived from an EMBL/GenBank/DDBJ whole genome shotgun (WGS) entry which is preliminary data.</text>
</comment>
<reference evidence="3" key="1">
    <citation type="submission" date="2023-03" db="EMBL/GenBank/DDBJ databases">
        <title>Massive genome expansion in bonnet fungi (Mycena s.s.) driven by repeated elements and novel gene families across ecological guilds.</title>
        <authorList>
            <consortium name="Lawrence Berkeley National Laboratory"/>
            <person name="Harder C.B."/>
            <person name="Miyauchi S."/>
            <person name="Viragh M."/>
            <person name="Kuo A."/>
            <person name="Thoen E."/>
            <person name="Andreopoulos B."/>
            <person name="Lu D."/>
            <person name="Skrede I."/>
            <person name="Drula E."/>
            <person name="Henrissat B."/>
            <person name="Morin E."/>
            <person name="Kohler A."/>
            <person name="Barry K."/>
            <person name="LaButti K."/>
            <person name="Morin E."/>
            <person name="Salamov A."/>
            <person name="Lipzen A."/>
            <person name="Mereny Z."/>
            <person name="Hegedus B."/>
            <person name="Baldrian P."/>
            <person name="Stursova M."/>
            <person name="Weitz H."/>
            <person name="Taylor A."/>
            <person name="Grigoriev I.V."/>
            <person name="Nagy L.G."/>
            <person name="Martin F."/>
            <person name="Kauserud H."/>
        </authorList>
    </citation>
    <scope>NUCLEOTIDE SEQUENCE</scope>
    <source>
        <strain evidence="3">CBHHK188m</strain>
    </source>
</reference>
<dbReference type="InterPro" id="IPR013087">
    <property type="entry name" value="Znf_C2H2_type"/>
</dbReference>
<name>A0AAD7P0A9_9AGAR</name>
<evidence type="ECO:0000259" key="2">
    <source>
        <dbReference type="PROSITE" id="PS00028"/>
    </source>
</evidence>
<dbReference type="AlphaFoldDB" id="A0AAD7P0A9"/>
<feature type="domain" description="C2H2-type" evidence="2">
    <location>
        <begin position="185"/>
        <end position="208"/>
    </location>
</feature>
<feature type="region of interest" description="Disordered" evidence="1">
    <location>
        <begin position="291"/>
        <end position="329"/>
    </location>
</feature>
<evidence type="ECO:0000256" key="1">
    <source>
        <dbReference type="SAM" id="MobiDB-lite"/>
    </source>
</evidence>
<dbReference type="InterPro" id="IPR036236">
    <property type="entry name" value="Znf_C2H2_sf"/>
</dbReference>